<dbReference type="PROSITE" id="PS51318">
    <property type="entry name" value="TAT"/>
    <property type="match status" value="1"/>
</dbReference>
<sequence>MSRSEVRPSSSPARLRRITRRGSLALLAGAGAVALLAGCGAGQISETAKIKPAVQGANATSADGTIALRDLTVAFRGDANRTYAKGENAPLVVRIANAGENNDTLTSVDTTDAQSVVYVNNASSPSPSGSPKGSPSPSPANQPPGPDRFQIGVPTQGLVDLIPDQGQFLELFNVNHPLNPGESVTLVFHFQKAGAVPIDVPVALPDQVTERSAQPHVGSGE</sequence>
<comment type="caution">
    <text evidence="2">The sequence shown here is derived from an EMBL/GenBank/DDBJ whole genome shotgun (WGS) entry which is preliminary data.</text>
</comment>
<dbReference type="Gene3D" id="2.60.40.1890">
    <property type="entry name" value="PCu(A)C copper chaperone"/>
    <property type="match status" value="1"/>
</dbReference>
<dbReference type="InterPro" id="IPR006311">
    <property type="entry name" value="TAT_signal"/>
</dbReference>
<accession>A0A8J3JCK1</accession>
<dbReference type="Proteomes" id="UP000612808">
    <property type="component" value="Unassembled WGS sequence"/>
</dbReference>
<protein>
    <recommendedName>
        <fullName evidence="4">Copper(I)-binding protein</fullName>
    </recommendedName>
</protein>
<dbReference type="AlphaFoldDB" id="A0A8J3JCK1"/>
<evidence type="ECO:0000313" key="3">
    <source>
        <dbReference type="Proteomes" id="UP000612808"/>
    </source>
</evidence>
<keyword evidence="3" id="KW-1185">Reference proteome</keyword>
<gene>
    <name evidence="2" type="ORF">Aru02nite_68510</name>
</gene>
<feature type="region of interest" description="Disordered" evidence="1">
    <location>
        <begin position="120"/>
        <end position="152"/>
    </location>
</feature>
<dbReference type="InterPro" id="IPR007410">
    <property type="entry name" value="LpqE-like"/>
</dbReference>
<organism evidence="2 3">
    <name type="scientific">Actinocatenispora rupis</name>
    <dbReference type="NCBI Taxonomy" id="519421"/>
    <lineage>
        <taxon>Bacteria</taxon>
        <taxon>Bacillati</taxon>
        <taxon>Actinomycetota</taxon>
        <taxon>Actinomycetes</taxon>
        <taxon>Micromonosporales</taxon>
        <taxon>Micromonosporaceae</taxon>
        <taxon>Actinocatenispora</taxon>
    </lineage>
</organism>
<dbReference type="Pfam" id="PF04314">
    <property type="entry name" value="PCuAC"/>
    <property type="match status" value="1"/>
</dbReference>
<dbReference type="EMBL" id="BOMB01000050">
    <property type="protein sequence ID" value="GID15962.1"/>
    <property type="molecule type" value="Genomic_DNA"/>
</dbReference>
<feature type="compositionally biased region" description="Low complexity" evidence="1">
    <location>
        <begin position="123"/>
        <end position="133"/>
    </location>
</feature>
<reference evidence="2" key="1">
    <citation type="submission" date="2021-01" db="EMBL/GenBank/DDBJ databases">
        <title>Whole genome shotgun sequence of Actinocatenispora rupis NBRC 107355.</title>
        <authorList>
            <person name="Komaki H."/>
            <person name="Tamura T."/>
        </authorList>
    </citation>
    <scope>NUCLEOTIDE SEQUENCE</scope>
    <source>
        <strain evidence="2">NBRC 107355</strain>
    </source>
</reference>
<feature type="compositionally biased region" description="Pro residues" evidence="1">
    <location>
        <begin position="134"/>
        <end position="146"/>
    </location>
</feature>
<dbReference type="InterPro" id="IPR036182">
    <property type="entry name" value="PCuAC_sf"/>
</dbReference>
<proteinExistence type="predicted"/>
<evidence type="ECO:0000256" key="1">
    <source>
        <dbReference type="SAM" id="MobiDB-lite"/>
    </source>
</evidence>
<evidence type="ECO:0000313" key="2">
    <source>
        <dbReference type="EMBL" id="GID15962.1"/>
    </source>
</evidence>
<evidence type="ECO:0008006" key="4">
    <source>
        <dbReference type="Google" id="ProtNLM"/>
    </source>
</evidence>
<dbReference type="SUPFAM" id="SSF110087">
    <property type="entry name" value="DR1885-like metal-binding protein"/>
    <property type="match status" value="1"/>
</dbReference>
<dbReference type="RefSeq" id="WP_203664505.1">
    <property type="nucleotide sequence ID" value="NZ_BAAAZM010000001.1"/>
</dbReference>
<name>A0A8J3JCK1_9ACTN</name>